<dbReference type="Gene3D" id="2.60.200.40">
    <property type="match status" value="1"/>
</dbReference>
<name>A0AAW2YGA5_9LAMI</name>
<protein>
    <submittedName>
        <fullName evidence="6">Sphingoid long-chain bases kinase, mitochondrial</fullName>
    </submittedName>
</protein>
<dbReference type="GO" id="GO:0005524">
    <property type="term" value="F:ATP binding"/>
    <property type="evidence" value="ECO:0007669"/>
    <property type="project" value="UniProtKB-KW"/>
</dbReference>
<dbReference type="SUPFAM" id="SSF111331">
    <property type="entry name" value="NAD kinase/diacylglycerol kinase-like"/>
    <property type="match status" value="1"/>
</dbReference>
<keyword evidence="3 6" id="KW-0418">Kinase</keyword>
<sequence>MISCRAVAIVPLAKLSFIRAEQPLAPDLGADRISVSGGATSRRRDLVFVVNPRGANGRTGKEWNKLLPYLRSRLSSDCNICESLTSGPCHAIDITREAIREGADAVIAVGGDGTLHEVVNGFFWGGKPVSSHDQAVRTTALGLIPLGTGSDFARTFGWKNDPHDAIERIAIGRRSDIDVGVISGESGEPHYFINVADVHLCFASLFGHHNKDLRIKVDNGDWEVYPQVTALCIGNGKYFGGGMKITPNAHPSSRNFEVVILQDFKWYDFVLKLHKLYNGTHLMVKNVSSRSACSIEVEEIVSSGSIFVQSDGEYLGFLPQKFSILPGNSRINTTRMKITKYPSHRQKQRKTRTDLSLLVVDSTLTFQPDDEEKVQMHGPNPKF</sequence>
<dbReference type="InterPro" id="IPR050187">
    <property type="entry name" value="Lipid_Phosphate_FormReg"/>
</dbReference>
<dbReference type="Gene3D" id="3.40.50.10330">
    <property type="entry name" value="Probable inorganic polyphosphate/atp-NAD kinase, domain 1"/>
    <property type="match status" value="1"/>
</dbReference>
<accession>A0AAW2YGA5</accession>
<reference evidence="6" key="1">
    <citation type="submission" date="2020-06" db="EMBL/GenBank/DDBJ databases">
        <authorList>
            <person name="Li T."/>
            <person name="Hu X."/>
            <person name="Zhang T."/>
            <person name="Song X."/>
            <person name="Zhang H."/>
            <person name="Dai N."/>
            <person name="Sheng W."/>
            <person name="Hou X."/>
            <person name="Wei L."/>
        </authorList>
    </citation>
    <scope>NUCLEOTIDE SEQUENCE</scope>
    <source>
        <strain evidence="6">KEN1</strain>
        <tissue evidence="6">Leaf</tissue>
    </source>
</reference>
<dbReference type="InterPro" id="IPR016064">
    <property type="entry name" value="NAD/diacylglycerol_kinase_sf"/>
</dbReference>
<keyword evidence="4" id="KW-0067">ATP-binding</keyword>
<dbReference type="Pfam" id="PF00781">
    <property type="entry name" value="DAGK_cat"/>
    <property type="match status" value="1"/>
</dbReference>
<dbReference type="AlphaFoldDB" id="A0AAW2YGA5"/>
<keyword evidence="1" id="KW-0808">Transferase</keyword>
<dbReference type="Pfam" id="PF19279">
    <property type="entry name" value="YegS_C"/>
    <property type="match status" value="1"/>
</dbReference>
<feature type="domain" description="DAGKc" evidence="5">
    <location>
        <begin position="41"/>
        <end position="186"/>
    </location>
</feature>
<dbReference type="GO" id="GO:0016301">
    <property type="term" value="F:kinase activity"/>
    <property type="evidence" value="ECO:0007669"/>
    <property type="project" value="UniProtKB-KW"/>
</dbReference>
<evidence type="ECO:0000313" key="6">
    <source>
        <dbReference type="EMBL" id="KAL0464840.1"/>
    </source>
</evidence>
<evidence type="ECO:0000256" key="3">
    <source>
        <dbReference type="ARBA" id="ARBA00022777"/>
    </source>
</evidence>
<evidence type="ECO:0000256" key="4">
    <source>
        <dbReference type="ARBA" id="ARBA00022840"/>
    </source>
</evidence>
<dbReference type="GO" id="GO:0016020">
    <property type="term" value="C:membrane"/>
    <property type="evidence" value="ECO:0007669"/>
    <property type="project" value="GOC"/>
</dbReference>
<dbReference type="SMART" id="SM00046">
    <property type="entry name" value="DAGKc"/>
    <property type="match status" value="1"/>
</dbReference>
<dbReference type="InterPro" id="IPR017438">
    <property type="entry name" value="ATP-NAD_kinase_N"/>
</dbReference>
<proteinExistence type="predicted"/>
<comment type="caution">
    <text evidence="6">The sequence shown here is derived from an EMBL/GenBank/DDBJ whole genome shotgun (WGS) entry which is preliminary data.</text>
</comment>
<evidence type="ECO:0000256" key="1">
    <source>
        <dbReference type="ARBA" id="ARBA00022679"/>
    </source>
</evidence>
<evidence type="ECO:0000256" key="2">
    <source>
        <dbReference type="ARBA" id="ARBA00022741"/>
    </source>
</evidence>
<keyword evidence="2" id="KW-0547">Nucleotide-binding</keyword>
<dbReference type="PANTHER" id="PTHR12358">
    <property type="entry name" value="SPHINGOSINE KINASE"/>
    <property type="match status" value="1"/>
</dbReference>
<dbReference type="GO" id="GO:0006665">
    <property type="term" value="P:sphingolipid metabolic process"/>
    <property type="evidence" value="ECO:0007669"/>
    <property type="project" value="UniProtKB-ARBA"/>
</dbReference>
<organism evidence="6">
    <name type="scientific">Sesamum latifolium</name>
    <dbReference type="NCBI Taxonomy" id="2727402"/>
    <lineage>
        <taxon>Eukaryota</taxon>
        <taxon>Viridiplantae</taxon>
        <taxon>Streptophyta</taxon>
        <taxon>Embryophyta</taxon>
        <taxon>Tracheophyta</taxon>
        <taxon>Spermatophyta</taxon>
        <taxon>Magnoliopsida</taxon>
        <taxon>eudicotyledons</taxon>
        <taxon>Gunneridae</taxon>
        <taxon>Pentapetalae</taxon>
        <taxon>asterids</taxon>
        <taxon>lamiids</taxon>
        <taxon>Lamiales</taxon>
        <taxon>Pedaliaceae</taxon>
        <taxon>Sesamum</taxon>
    </lineage>
</organism>
<dbReference type="InterPro" id="IPR045540">
    <property type="entry name" value="YegS/DAGK_C"/>
</dbReference>
<dbReference type="EMBL" id="JACGWN010000001">
    <property type="protein sequence ID" value="KAL0464840.1"/>
    <property type="molecule type" value="Genomic_DNA"/>
</dbReference>
<gene>
    <name evidence="6" type="ORF">Slati_0371600</name>
</gene>
<dbReference type="PANTHER" id="PTHR12358:SF54">
    <property type="entry name" value="SPHINGOSINE KINASE RELATED PROTEIN"/>
    <property type="match status" value="1"/>
</dbReference>
<evidence type="ECO:0000259" key="5">
    <source>
        <dbReference type="PROSITE" id="PS50146"/>
    </source>
</evidence>
<reference evidence="6" key="2">
    <citation type="journal article" date="2024" name="Plant">
        <title>Genomic evolution and insights into agronomic trait innovations of Sesamum species.</title>
        <authorList>
            <person name="Miao H."/>
            <person name="Wang L."/>
            <person name="Qu L."/>
            <person name="Liu H."/>
            <person name="Sun Y."/>
            <person name="Le M."/>
            <person name="Wang Q."/>
            <person name="Wei S."/>
            <person name="Zheng Y."/>
            <person name="Lin W."/>
            <person name="Duan Y."/>
            <person name="Cao H."/>
            <person name="Xiong S."/>
            <person name="Wang X."/>
            <person name="Wei L."/>
            <person name="Li C."/>
            <person name="Ma Q."/>
            <person name="Ju M."/>
            <person name="Zhao R."/>
            <person name="Li G."/>
            <person name="Mu C."/>
            <person name="Tian Q."/>
            <person name="Mei H."/>
            <person name="Zhang T."/>
            <person name="Gao T."/>
            <person name="Zhang H."/>
        </authorList>
    </citation>
    <scope>NUCLEOTIDE SEQUENCE</scope>
    <source>
        <strain evidence="6">KEN1</strain>
    </source>
</reference>
<dbReference type="InterPro" id="IPR001206">
    <property type="entry name" value="Diacylglycerol_kinase_cat_dom"/>
</dbReference>
<dbReference type="PROSITE" id="PS50146">
    <property type="entry name" value="DAGK"/>
    <property type="match status" value="1"/>
</dbReference>